<dbReference type="NCBIfam" id="TIGR03570">
    <property type="entry name" value="NeuD_NnaD"/>
    <property type="match status" value="1"/>
</dbReference>
<reference evidence="4" key="1">
    <citation type="journal article" date="2019" name="Int. J. Syst. Evol. Microbiol.">
        <title>The Global Catalogue of Microorganisms (GCM) 10K type strain sequencing project: providing services to taxonomists for standard genome sequencing and annotation.</title>
        <authorList>
            <consortium name="The Broad Institute Genomics Platform"/>
            <consortium name="The Broad Institute Genome Sequencing Center for Infectious Disease"/>
            <person name="Wu L."/>
            <person name="Ma J."/>
        </authorList>
    </citation>
    <scope>NUCLEOTIDE SEQUENCE [LARGE SCALE GENOMIC DNA]</scope>
    <source>
        <strain evidence="4">KCTC 52274</strain>
    </source>
</reference>
<organism evidence="3 4">
    <name type="scientific">Aquimarina rubra</name>
    <dbReference type="NCBI Taxonomy" id="1920033"/>
    <lineage>
        <taxon>Bacteria</taxon>
        <taxon>Pseudomonadati</taxon>
        <taxon>Bacteroidota</taxon>
        <taxon>Flavobacteriia</taxon>
        <taxon>Flavobacteriales</taxon>
        <taxon>Flavobacteriaceae</taxon>
        <taxon>Aquimarina</taxon>
    </lineage>
</organism>
<dbReference type="PANTHER" id="PTHR43300">
    <property type="entry name" value="ACETYLTRANSFERASE"/>
    <property type="match status" value="1"/>
</dbReference>
<dbReference type="InterPro" id="IPR050179">
    <property type="entry name" value="Trans_hexapeptide_repeat"/>
</dbReference>
<dbReference type="Gene3D" id="3.40.50.20">
    <property type="match status" value="1"/>
</dbReference>
<dbReference type="EMBL" id="JBHULE010000019">
    <property type="protein sequence ID" value="MFD2564533.1"/>
    <property type="molecule type" value="Genomic_DNA"/>
</dbReference>
<evidence type="ECO:0000313" key="4">
    <source>
        <dbReference type="Proteomes" id="UP001597319"/>
    </source>
</evidence>
<dbReference type="Pfam" id="PF00132">
    <property type="entry name" value="Hexapep"/>
    <property type="match status" value="1"/>
</dbReference>
<evidence type="ECO:0000313" key="3">
    <source>
        <dbReference type="EMBL" id="MFD2564533.1"/>
    </source>
</evidence>
<feature type="domain" description="PglD N-terminal" evidence="2">
    <location>
        <begin position="6"/>
        <end position="72"/>
    </location>
</feature>
<comment type="caution">
    <text evidence="3">The sequence shown here is derived from an EMBL/GenBank/DDBJ whole genome shotgun (WGS) entry which is preliminary data.</text>
</comment>
<dbReference type="RefSeq" id="WP_378294357.1">
    <property type="nucleotide sequence ID" value="NZ_JBHULE010000019.1"/>
</dbReference>
<dbReference type="Pfam" id="PF17836">
    <property type="entry name" value="PglD_N"/>
    <property type="match status" value="1"/>
</dbReference>
<evidence type="ECO:0000259" key="2">
    <source>
        <dbReference type="Pfam" id="PF17836"/>
    </source>
</evidence>
<proteinExistence type="inferred from homology"/>
<protein>
    <submittedName>
        <fullName evidence="3">Acetyltransferase</fullName>
    </submittedName>
</protein>
<dbReference type="SUPFAM" id="SSF51161">
    <property type="entry name" value="Trimeric LpxA-like enzymes"/>
    <property type="match status" value="1"/>
</dbReference>
<accession>A0ABW5LI32</accession>
<dbReference type="CDD" id="cd03360">
    <property type="entry name" value="LbH_AT_putative"/>
    <property type="match status" value="1"/>
</dbReference>
<comment type="similarity">
    <text evidence="1">Belongs to the transferase hexapeptide repeat family.</text>
</comment>
<gene>
    <name evidence="3" type="ORF">ACFSR1_17760</name>
</gene>
<evidence type="ECO:0000256" key="1">
    <source>
        <dbReference type="ARBA" id="ARBA00007274"/>
    </source>
</evidence>
<name>A0ABW5LI32_9FLAO</name>
<dbReference type="Proteomes" id="UP001597319">
    <property type="component" value="Unassembled WGS sequence"/>
</dbReference>
<keyword evidence="4" id="KW-1185">Reference proteome</keyword>
<dbReference type="Gene3D" id="2.160.10.10">
    <property type="entry name" value="Hexapeptide repeat proteins"/>
    <property type="match status" value="1"/>
</dbReference>
<dbReference type="InterPro" id="IPR020019">
    <property type="entry name" value="AcTrfase_PglD-like"/>
</dbReference>
<dbReference type="PANTHER" id="PTHR43300:SF7">
    <property type="entry name" value="UDP-N-ACETYLBACILLOSAMINE N-ACETYLTRANSFERASE"/>
    <property type="match status" value="1"/>
</dbReference>
<dbReference type="InterPro" id="IPR001451">
    <property type="entry name" value="Hexapep"/>
</dbReference>
<dbReference type="InterPro" id="IPR011004">
    <property type="entry name" value="Trimer_LpxA-like_sf"/>
</dbReference>
<dbReference type="InterPro" id="IPR041561">
    <property type="entry name" value="PglD_N"/>
</dbReference>
<sequence length="211" mass="22971">MNSVLGIIGAGHLGQQIAHYAITDKHFEQVVFFDDFTSDSNINGWPVLGRTQDILKSFSQKKITHLMIGIGYKHMEARANFYDIYKDKIPFARIIHSSCWVDPTAIIGEGVIVYPNSAIDAHVVIKNNVLLNIGCTIAHDTSIASHCFLSPRVALAGFIIVGEQVILGINCTVIDNITIGQNVKIGAGAVVVRDITEKGTYVGVPAKLNKK</sequence>